<dbReference type="Proteomes" id="UP000775547">
    <property type="component" value="Unassembled WGS sequence"/>
</dbReference>
<accession>A0A9P7GFI9</accession>
<keyword evidence="2" id="KW-1185">Reference proteome</keyword>
<dbReference type="EMBL" id="JABCKV010000001">
    <property type="protein sequence ID" value="KAG5649026.1"/>
    <property type="molecule type" value="Genomic_DNA"/>
</dbReference>
<sequence>MLQLLRNDNEEIGSVACKTVVDHIRNYRTLTEENLGEFVGIFLDGIRRMNTVPELLSEDSKPVDATMVPLSIDSFKVLGEMGMVTVIMAQLHRPIAVAEATDKYLDHVEILAEIEAGPLPCNFSQRSSADKQAKLAQDGESYYHRREEVTTTEKKLSDANFEPLMVAANAITMHTDLVDLFRSIMLSVDFNELKLDSRQTKTSIELCSFPNKLRLLTCKGSFCLLAFTIDNSVHDHNIDRDSVTLLADENRWSKSEDVDLSKAEWKNDKDAKFIRNWYLHMRLQTLQVRDESG</sequence>
<dbReference type="AlphaFoldDB" id="A0A9P7GFI9"/>
<name>A0A9P7GFI9_9AGAR</name>
<proteinExistence type="predicted"/>
<comment type="caution">
    <text evidence="1">The sequence shown here is derived from an EMBL/GenBank/DDBJ whole genome shotgun (WGS) entry which is preliminary data.</text>
</comment>
<reference evidence="1" key="2">
    <citation type="submission" date="2021-10" db="EMBL/GenBank/DDBJ databases">
        <title>Phylogenomics reveals ancestral predisposition of the termite-cultivated fungus Termitomyces towards a domesticated lifestyle.</title>
        <authorList>
            <person name="Auxier B."/>
            <person name="Grum-Grzhimaylo A."/>
            <person name="Cardenas M.E."/>
            <person name="Lodge J.D."/>
            <person name="Laessoe T."/>
            <person name="Pedersen O."/>
            <person name="Smith M.E."/>
            <person name="Kuyper T.W."/>
            <person name="Franco-Molano E.A."/>
            <person name="Baroni T.J."/>
            <person name="Aanen D.K."/>
        </authorList>
    </citation>
    <scope>NUCLEOTIDE SEQUENCE</scope>
    <source>
        <strain evidence="1">AP01</strain>
        <tissue evidence="1">Mycelium</tissue>
    </source>
</reference>
<gene>
    <name evidence="1" type="ORF">DXG03_000375</name>
</gene>
<protein>
    <submittedName>
        <fullName evidence="1">Uncharacterized protein</fullName>
    </submittedName>
</protein>
<evidence type="ECO:0000313" key="1">
    <source>
        <dbReference type="EMBL" id="KAG5649026.1"/>
    </source>
</evidence>
<reference evidence="1" key="1">
    <citation type="submission" date="2020-07" db="EMBL/GenBank/DDBJ databases">
        <authorList>
            <person name="Nieuwenhuis M."/>
            <person name="Van De Peppel L.J.J."/>
        </authorList>
    </citation>
    <scope>NUCLEOTIDE SEQUENCE</scope>
    <source>
        <strain evidence="1">AP01</strain>
        <tissue evidence="1">Mycelium</tissue>
    </source>
</reference>
<organism evidence="1 2">
    <name type="scientific">Asterophora parasitica</name>
    <dbReference type="NCBI Taxonomy" id="117018"/>
    <lineage>
        <taxon>Eukaryota</taxon>
        <taxon>Fungi</taxon>
        <taxon>Dikarya</taxon>
        <taxon>Basidiomycota</taxon>
        <taxon>Agaricomycotina</taxon>
        <taxon>Agaricomycetes</taxon>
        <taxon>Agaricomycetidae</taxon>
        <taxon>Agaricales</taxon>
        <taxon>Tricholomatineae</taxon>
        <taxon>Lyophyllaceae</taxon>
        <taxon>Asterophora</taxon>
    </lineage>
</organism>
<dbReference type="OrthoDB" id="3041178at2759"/>
<evidence type="ECO:0000313" key="2">
    <source>
        <dbReference type="Proteomes" id="UP000775547"/>
    </source>
</evidence>